<gene>
    <name evidence="2" type="ORF">CAUS1442_LOCUS1987</name>
</gene>
<organism evidence="2">
    <name type="scientific">Craspedostauros australis</name>
    <dbReference type="NCBI Taxonomy" id="1486917"/>
    <lineage>
        <taxon>Eukaryota</taxon>
        <taxon>Sar</taxon>
        <taxon>Stramenopiles</taxon>
        <taxon>Ochrophyta</taxon>
        <taxon>Bacillariophyta</taxon>
        <taxon>Bacillariophyceae</taxon>
        <taxon>Bacillariophycidae</taxon>
        <taxon>Naviculales</taxon>
        <taxon>Naviculaceae</taxon>
        <taxon>Craspedostauros</taxon>
    </lineage>
</organism>
<proteinExistence type="predicted"/>
<feature type="region of interest" description="Disordered" evidence="1">
    <location>
        <begin position="73"/>
        <end position="98"/>
    </location>
</feature>
<evidence type="ECO:0000256" key="1">
    <source>
        <dbReference type="SAM" id="MobiDB-lite"/>
    </source>
</evidence>
<protein>
    <submittedName>
        <fullName evidence="2">Uncharacterized protein</fullName>
    </submittedName>
</protein>
<sequence length="335" mass="37642">MANRDCGRSQRRRMARTATMTSPGHRIVNVALLILICCLGTSSCTAFGVHHLSSEHTVRTSNSHGIRLEAAVETQTKEEQASLAAPKRSASGTSSQKKNDDRCLTFLAEFATDSTPVPSSTPKEAIDYFRNPKHLSFGASMPSSRTKPTPQLMQNWKEACVRVGAKTPTDRDIILNVRTVGISIPGLTIEWSAYLGVKLRRQSNGYPIFEFVLIQDELCAKGLTPVTYIFDRITGSRNGKQNKDSARKSDFFSTIGMQRNGDSNVFRCEGFIEINFPIPPLLFRWIGEDKQASEERMGKTIGNAIKKDMKKALRTWEETYIEWSQQRSQQQQHQY</sequence>
<accession>A0A7R9WN81</accession>
<feature type="region of interest" description="Disordered" evidence="1">
    <location>
        <begin position="1"/>
        <end position="20"/>
    </location>
</feature>
<dbReference type="AlphaFoldDB" id="A0A7R9WN81"/>
<evidence type="ECO:0000313" key="2">
    <source>
        <dbReference type="EMBL" id="CAD8329889.1"/>
    </source>
</evidence>
<reference evidence="2" key="1">
    <citation type="submission" date="2021-01" db="EMBL/GenBank/DDBJ databases">
        <authorList>
            <person name="Corre E."/>
            <person name="Pelletier E."/>
            <person name="Niang G."/>
            <person name="Scheremetjew M."/>
            <person name="Finn R."/>
            <person name="Kale V."/>
            <person name="Holt S."/>
            <person name="Cochrane G."/>
            <person name="Meng A."/>
            <person name="Brown T."/>
            <person name="Cohen L."/>
        </authorList>
    </citation>
    <scope>NUCLEOTIDE SEQUENCE</scope>
    <source>
        <strain evidence="2">CCMP3328</strain>
    </source>
</reference>
<name>A0A7R9WN81_9STRA</name>
<dbReference type="EMBL" id="HBEF01003121">
    <property type="protein sequence ID" value="CAD8329889.1"/>
    <property type="molecule type" value="Transcribed_RNA"/>
</dbReference>